<gene>
    <name evidence="2" type="ORF">Ocin01_03580</name>
</gene>
<protein>
    <submittedName>
        <fullName evidence="2">Uncharacterized protein</fullName>
    </submittedName>
</protein>
<organism evidence="2 3">
    <name type="scientific">Orchesella cincta</name>
    <name type="common">Springtail</name>
    <name type="synonym">Podura cincta</name>
    <dbReference type="NCBI Taxonomy" id="48709"/>
    <lineage>
        <taxon>Eukaryota</taxon>
        <taxon>Metazoa</taxon>
        <taxon>Ecdysozoa</taxon>
        <taxon>Arthropoda</taxon>
        <taxon>Hexapoda</taxon>
        <taxon>Collembola</taxon>
        <taxon>Entomobryomorpha</taxon>
        <taxon>Entomobryoidea</taxon>
        <taxon>Orchesellidae</taxon>
        <taxon>Orchesellinae</taxon>
        <taxon>Orchesella</taxon>
    </lineage>
</organism>
<dbReference type="Proteomes" id="UP000094527">
    <property type="component" value="Unassembled WGS sequence"/>
</dbReference>
<sequence length="366" mass="42710">MESTLVNDISEDEIIPIEPYEYNGNEFFQQLHDNGTLWVPSEQKMIEDEKLQGKIKRAKLRLLQKRKEEEAEAKILRILNNADNTKSQGQVEVGDENMLTGGGGEEFDDEEEEDEEEEDEMLNSALRLGKPLTKALSKKEMLVDRIKDKTKQTVANIQEKIKRSKLKDLEHEARLDVLRQENEKSYLDSTDYEKFAIIDKFAERVKQRNVDEIFQRPDFSESEKNVDKAPGEKQKPYELLYAKEPEDKENVDINEDALFRKMRHVYDITKNHPYQHYEEYCDDLIREHVDNAKDCDTLLNQGLELVFMYERQQLTADDHVNKRVDMNAVDDDDEGDDASDKANRLSSSKQPGPNKLQTVDEEDEDE</sequence>
<dbReference type="AlphaFoldDB" id="A0A1D2NCW7"/>
<feature type="compositionally biased region" description="Acidic residues" evidence="1">
    <location>
        <begin position="105"/>
        <end position="119"/>
    </location>
</feature>
<comment type="caution">
    <text evidence="2">The sequence shown here is derived from an EMBL/GenBank/DDBJ whole genome shotgun (WGS) entry which is preliminary data.</text>
</comment>
<feature type="compositionally biased region" description="Acidic residues" evidence="1">
    <location>
        <begin position="328"/>
        <end position="337"/>
    </location>
</feature>
<feature type="region of interest" description="Disordered" evidence="1">
    <location>
        <begin position="86"/>
        <end position="119"/>
    </location>
</feature>
<accession>A0A1D2NCW7</accession>
<keyword evidence="3" id="KW-1185">Reference proteome</keyword>
<evidence type="ECO:0000256" key="1">
    <source>
        <dbReference type="SAM" id="MobiDB-lite"/>
    </source>
</evidence>
<feature type="region of interest" description="Disordered" evidence="1">
    <location>
        <begin position="326"/>
        <end position="366"/>
    </location>
</feature>
<feature type="compositionally biased region" description="Polar residues" evidence="1">
    <location>
        <begin position="344"/>
        <end position="357"/>
    </location>
</feature>
<evidence type="ECO:0000313" key="2">
    <source>
        <dbReference type="EMBL" id="ODN03103.1"/>
    </source>
</evidence>
<proteinExistence type="predicted"/>
<reference evidence="2 3" key="1">
    <citation type="journal article" date="2016" name="Genome Biol. Evol.">
        <title>Gene Family Evolution Reflects Adaptation to Soil Environmental Stressors in the Genome of the Collembolan Orchesella cincta.</title>
        <authorList>
            <person name="Faddeeva-Vakhrusheva A."/>
            <person name="Derks M.F."/>
            <person name="Anvar S.Y."/>
            <person name="Agamennone V."/>
            <person name="Suring W."/>
            <person name="Smit S."/>
            <person name="van Straalen N.M."/>
            <person name="Roelofs D."/>
        </authorList>
    </citation>
    <scope>NUCLEOTIDE SEQUENCE [LARGE SCALE GENOMIC DNA]</scope>
    <source>
        <tissue evidence="2">Mixed pool</tissue>
    </source>
</reference>
<name>A0A1D2NCW7_ORCCI</name>
<dbReference type="EMBL" id="LJIJ01000087">
    <property type="protein sequence ID" value="ODN03103.1"/>
    <property type="molecule type" value="Genomic_DNA"/>
</dbReference>
<evidence type="ECO:0000313" key="3">
    <source>
        <dbReference type="Proteomes" id="UP000094527"/>
    </source>
</evidence>